<accession>A0A195DVS7</accession>
<reference evidence="1 2" key="1">
    <citation type="submission" date="2015-09" db="EMBL/GenBank/DDBJ databases">
        <title>Trachymyrmex cornetzi WGS genome.</title>
        <authorList>
            <person name="Nygaard S."/>
            <person name="Hu H."/>
            <person name="Boomsma J."/>
            <person name="Zhang G."/>
        </authorList>
    </citation>
    <scope>NUCLEOTIDE SEQUENCE [LARGE SCALE GENOMIC DNA]</scope>
    <source>
        <strain evidence="1">Tcor2-1</strain>
        <tissue evidence="1">Whole body</tissue>
    </source>
</reference>
<dbReference type="EMBL" id="KQ980322">
    <property type="protein sequence ID" value="KYN16659.1"/>
    <property type="molecule type" value="Genomic_DNA"/>
</dbReference>
<dbReference type="Proteomes" id="UP000078492">
    <property type="component" value="Unassembled WGS sequence"/>
</dbReference>
<keyword evidence="2" id="KW-1185">Reference proteome</keyword>
<protein>
    <submittedName>
        <fullName evidence="1">Uncharacterized protein</fullName>
    </submittedName>
</protein>
<dbReference type="AlphaFoldDB" id="A0A195DVS7"/>
<name>A0A195DVS7_9HYME</name>
<gene>
    <name evidence="1" type="ORF">ALC57_11168</name>
</gene>
<proteinExistence type="predicted"/>
<evidence type="ECO:0000313" key="1">
    <source>
        <dbReference type="EMBL" id="KYN16659.1"/>
    </source>
</evidence>
<dbReference type="PANTHER" id="PTHR46114">
    <property type="entry name" value="APPLE DOMAIN-CONTAINING PROTEIN"/>
    <property type="match status" value="1"/>
</dbReference>
<sequence>MESCRRDYFYNFLGKNRAENYKEVVVETITAFRKIGVNISLKIHFLHNHLNFFPNDLIDFSDEHGERFH</sequence>
<dbReference type="PANTHER" id="PTHR46114:SF1">
    <property type="entry name" value="ZAD DOMAIN-CONTAINING PROTEIN"/>
    <property type="match status" value="1"/>
</dbReference>
<dbReference type="STRING" id="471704.A0A195DVS7"/>
<organism evidence="1 2">
    <name type="scientific">Trachymyrmex cornetzi</name>
    <dbReference type="NCBI Taxonomy" id="471704"/>
    <lineage>
        <taxon>Eukaryota</taxon>
        <taxon>Metazoa</taxon>
        <taxon>Ecdysozoa</taxon>
        <taxon>Arthropoda</taxon>
        <taxon>Hexapoda</taxon>
        <taxon>Insecta</taxon>
        <taxon>Pterygota</taxon>
        <taxon>Neoptera</taxon>
        <taxon>Endopterygota</taxon>
        <taxon>Hymenoptera</taxon>
        <taxon>Apocrita</taxon>
        <taxon>Aculeata</taxon>
        <taxon>Formicoidea</taxon>
        <taxon>Formicidae</taxon>
        <taxon>Myrmicinae</taxon>
        <taxon>Trachymyrmex</taxon>
    </lineage>
</organism>
<evidence type="ECO:0000313" key="2">
    <source>
        <dbReference type="Proteomes" id="UP000078492"/>
    </source>
</evidence>